<accession>A0A6A4WVU6</accession>
<dbReference type="FunFam" id="2.40.10.10:FF:000002">
    <property type="entry name" value="Transmembrane protease serine"/>
    <property type="match status" value="1"/>
</dbReference>
<proteinExistence type="inferred from homology"/>
<dbReference type="SMART" id="SM00020">
    <property type="entry name" value="Tryp_SPc"/>
    <property type="match status" value="1"/>
</dbReference>
<dbReference type="InterPro" id="IPR001314">
    <property type="entry name" value="Peptidase_S1A"/>
</dbReference>
<gene>
    <name evidence="5" type="primary">ST14</name>
    <name evidence="5" type="ORF">FJT64_022039</name>
</gene>
<comment type="caution">
    <text evidence="5">The sequence shown here is derived from an EMBL/GenBank/DDBJ whole genome shotgun (WGS) entry which is preliminary data.</text>
</comment>
<evidence type="ECO:0000256" key="2">
    <source>
        <dbReference type="ARBA" id="ARBA00024195"/>
    </source>
</evidence>
<dbReference type="FunFam" id="2.40.10.10:FF:000068">
    <property type="entry name" value="transmembrane protease serine 2"/>
    <property type="match status" value="1"/>
</dbReference>
<comment type="similarity">
    <text evidence="2">Belongs to the peptidase S1 family. CLIP subfamily.</text>
</comment>
<keyword evidence="6" id="KW-1185">Reference proteome</keyword>
<dbReference type="PANTHER" id="PTHR24252:SF7">
    <property type="entry name" value="HYALIN"/>
    <property type="match status" value="1"/>
</dbReference>
<protein>
    <submittedName>
        <fullName evidence="5">Suppressor of tumorigenicity 14</fullName>
    </submittedName>
</protein>
<dbReference type="InterPro" id="IPR033116">
    <property type="entry name" value="TRYPSIN_SER"/>
</dbReference>
<dbReference type="Gene3D" id="2.40.10.10">
    <property type="entry name" value="Trypsin-like serine proteases"/>
    <property type="match status" value="1"/>
</dbReference>
<dbReference type="EMBL" id="VIIS01000667">
    <property type="protein sequence ID" value="KAF0306468.1"/>
    <property type="molecule type" value="Genomic_DNA"/>
</dbReference>
<dbReference type="CDD" id="cd00190">
    <property type="entry name" value="Tryp_SPc"/>
    <property type="match status" value="1"/>
</dbReference>
<keyword evidence="3" id="KW-0732">Signal</keyword>
<keyword evidence="1" id="KW-1015">Disulfide bond</keyword>
<dbReference type="GO" id="GO:0006508">
    <property type="term" value="P:proteolysis"/>
    <property type="evidence" value="ECO:0007669"/>
    <property type="project" value="InterPro"/>
</dbReference>
<evidence type="ECO:0000256" key="1">
    <source>
        <dbReference type="ARBA" id="ARBA00023157"/>
    </source>
</evidence>
<organism evidence="5 6">
    <name type="scientific">Amphibalanus amphitrite</name>
    <name type="common">Striped barnacle</name>
    <name type="synonym">Balanus amphitrite</name>
    <dbReference type="NCBI Taxonomy" id="1232801"/>
    <lineage>
        <taxon>Eukaryota</taxon>
        <taxon>Metazoa</taxon>
        <taxon>Ecdysozoa</taxon>
        <taxon>Arthropoda</taxon>
        <taxon>Crustacea</taxon>
        <taxon>Multicrustacea</taxon>
        <taxon>Cirripedia</taxon>
        <taxon>Thoracica</taxon>
        <taxon>Thoracicalcarea</taxon>
        <taxon>Balanomorpha</taxon>
        <taxon>Balanoidea</taxon>
        <taxon>Balanidae</taxon>
        <taxon>Amphibalaninae</taxon>
        <taxon>Amphibalanus</taxon>
    </lineage>
</organism>
<dbReference type="AlphaFoldDB" id="A0A6A4WVU6"/>
<dbReference type="PROSITE" id="PS00135">
    <property type="entry name" value="TRYPSIN_SER"/>
    <property type="match status" value="1"/>
</dbReference>
<dbReference type="Proteomes" id="UP000440578">
    <property type="component" value="Unassembled WGS sequence"/>
</dbReference>
<name>A0A6A4WVU6_AMPAM</name>
<dbReference type="InterPro" id="IPR043504">
    <property type="entry name" value="Peptidase_S1_PA_chymotrypsin"/>
</dbReference>
<dbReference type="InterPro" id="IPR001254">
    <property type="entry name" value="Trypsin_dom"/>
</dbReference>
<feature type="signal peptide" evidence="3">
    <location>
        <begin position="1"/>
        <end position="24"/>
    </location>
</feature>
<feature type="chain" id="PRO_5025332518" evidence="3">
    <location>
        <begin position="25"/>
        <end position="295"/>
    </location>
</feature>
<evidence type="ECO:0000313" key="5">
    <source>
        <dbReference type="EMBL" id="KAF0306468.1"/>
    </source>
</evidence>
<dbReference type="OrthoDB" id="6355626at2759"/>
<dbReference type="PRINTS" id="PR00722">
    <property type="entry name" value="CHYMOTRYPSIN"/>
</dbReference>
<evidence type="ECO:0000259" key="4">
    <source>
        <dbReference type="PROSITE" id="PS50240"/>
    </source>
</evidence>
<dbReference type="SUPFAM" id="SSF50494">
    <property type="entry name" value="Trypsin-like serine proteases"/>
    <property type="match status" value="1"/>
</dbReference>
<feature type="domain" description="Peptidase S1" evidence="4">
    <location>
        <begin position="39"/>
        <end position="289"/>
    </location>
</feature>
<evidence type="ECO:0000256" key="3">
    <source>
        <dbReference type="SAM" id="SignalP"/>
    </source>
</evidence>
<dbReference type="Pfam" id="PF00089">
    <property type="entry name" value="Trypsin"/>
    <property type="match status" value="1"/>
</dbReference>
<dbReference type="PANTHER" id="PTHR24252">
    <property type="entry name" value="ACROSIN-RELATED"/>
    <property type="match status" value="1"/>
</dbReference>
<reference evidence="5 6" key="1">
    <citation type="submission" date="2019-07" db="EMBL/GenBank/DDBJ databases">
        <title>Draft genome assembly of a fouling barnacle, Amphibalanus amphitrite (Darwin, 1854): The first reference genome for Thecostraca.</title>
        <authorList>
            <person name="Kim W."/>
        </authorList>
    </citation>
    <scope>NUCLEOTIDE SEQUENCE [LARGE SCALE GENOMIC DNA]</scope>
    <source>
        <strain evidence="5">SNU_AA5</strain>
        <tissue evidence="5">Soma without cirri and trophi</tissue>
    </source>
</reference>
<dbReference type="GO" id="GO:0004252">
    <property type="term" value="F:serine-type endopeptidase activity"/>
    <property type="evidence" value="ECO:0007669"/>
    <property type="project" value="InterPro"/>
</dbReference>
<evidence type="ECO:0000313" key="6">
    <source>
        <dbReference type="Proteomes" id="UP000440578"/>
    </source>
</evidence>
<dbReference type="PROSITE" id="PS50240">
    <property type="entry name" value="TRYPSIN_DOM"/>
    <property type="match status" value="1"/>
</dbReference>
<dbReference type="InterPro" id="IPR009003">
    <property type="entry name" value="Peptidase_S1_PA"/>
</dbReference>
<sequence length="295" mass="33020">MLKTFCFNVKICLLFTTIINLGEGLNCTCGRPGTANSRIVNGLETSRNEFPWIVAIRKRTSPMATIPNLPYCAGSLVSDSFVATAAHCLANLRSPTQWEMSEVVLGMHYARSSPPEVQVRGIKRAVMKVQYRNENKDSDIALIELDQPVNISAVIYPICLPYDLKFPVADPWVVTAGWGRTSYRGRQSEVLMKSKWMEMIRHDHCAAATKYRERPGLLTERMLCGVSDLTDACLGDSGGPLMFYHPKYYRWFLVGVTSFGWGCNEPNDPGVYTSLYHPDILGWLSCANTGQMCQN</sequence>